<feature type="region of interest" description="Disordered" evidence="1">
    <location>
        <begin position="1"/>
        <end position="28"/>
    </location>
</feature>
<dbReference type="PANTHER" id="PTHR21166">
    <property type="entry name" value="CELL DIVISION CONTROL PROTEIN 24 OB DOMAIN-CONTAINING PROTEIN-RELATED"/>
    <property type="match status" value="1"/>
</dbReference>
<reference evidence="2" key="2">
    <citation type="submission" date="2023-06" db="EMBL/GenBank/DDBJ databases">
        <authorList>
            <consortium name="Lawrence Berkeley National Laboratory"/>
            <person name="Haridas S."/>
            <person name="Hensen N."/>
            <person name="Bonometti L."/>
            <person name="Westerberg I."/>
            <person name="Brannstrom I.O."/>
            <person name="Guillou S."/>
            <person name="Cros-Aarteil S."/>
            <person name="Calhoun S."/>
            <person name="Kuo A."/>
            <person name="Mondo S."/>
            <person name="Pangilinan J."/>
            <person name="Riley R."/>
            <person name="LaButti K."/>
            <person name="Andreopoulos B."/>
            <person name="Lipzen A."/>
            <person name="Chen C."/>
            <person name="Yanf M."/>
            <person name="Daum C."/>
            <person name="Ng V."/>
            <person name="Clum A."/>
            <person name="Steindorff A."/>
            <person name="Ohm R."/>
            <person name="Martin F."/>
            <person name="Silar P."/>
            <person name="Natvig D."/>
            <person name="Lalanne C."/>
            <person name="Gautier V."/>
            <person name="Ament-velasquez S.L."/>
            <person name="Kruys A."/>
            <person name="Hutchinson M.I."/>
            <person name="Powell A.J."/>
            <person name="Barry K."/>
            <person name="Miller A.N."/>
            <person name="Grigoriev I.V."/>
            <person name="Debuchy R."/>
            <person name="Gladieux P."/>
            <person name="Thoren M.H."/>
            <person name="Johannesson H."/>
        </authorList>
    </citation>
    <scope>NUCLEOTIDE SEQUENCE</scope>
    <source>
        <strain evidence="2">CBS 232.78</strain>
    </source>
</reference>
<dbReference type="Proteomes" id="UP001285441">
    <property type="component" value="Unassembled WGS sequence"/>
</dbReference>
<evidence type="ECO:0000256" key="1">
    <source>
        <dbReference type="SAM" id="MobiDB-lite"/>
    </source>
</evidence>
<dbReference type="PANTHER" id="PTHR21166:SF2">
    <property type="entry name" value="CELL DIVISION CONTROL PROTEIN 24 OB DOMAIN-CONTAINING PROTEIN-RELATED"/>
    <property type="match status" value="1"/>
</dbReference>
<keyword evidence="3" id="KW-1185">Reference proteome</keyword>
<gene>
    <name evidence="2" type="ORF">B0H63DRAFT_562159</name>
</gene>
<dbReference type="Gene3D" id="2.40.50.140">
    <property type="entry name" value="Nucleic acid-binding proteins"/>
    <property type="match status" value="1"/>
</dbReference>
<dbReference type="SUPFAM" id="SSF50249">
    <property type="entry name" value="Nucleic acid-binding proteins"/>
    <property type="match status" value="1"/>
</dbReference>
<name>A0AAE0NBY9_9PEZI</name>
<evidence type="ECO:0000313" key="2">
    <source>
        <dbReference type="EMBL" id="KAK3378101.1"/>
    </source>
</evidence>
<sequence>MVSPSIQTFYRKETSPSPPKPSKMQHISKTQNDGFTSAEIAATLRPLTRAWKPKGVHEYVTIDQLQAGPCRIKLLATGIEHDCLRFGVRVTVWASFVAEYTAASAIRVPYVSAIVPVHPSLSSTSCIKFHHDEAPDSEEYRLCRRPLDYGDTAAAVGGSSQQQPSSYFPSTPDYLMSLKAYIHSGHEGVPSVKILVCVSSVGPRKVVKSSSSDKTTTQGGMELEMVEVRIFDETSGCVLLLWEDKVASARTWIPNQTILLITNPRFRPPINNKKNATAPELSIGFTSLVEVDPAFPDADWLRRMAVGRTKRESVYIPFPASIWDAEVAIKGPDHQVLFTLADLDNFVRDDPDAIFTGKLNLVILGVRIMENSRANSLCITECCGVPLSANRPRATCKNCRMERVLTLNPRIIGCLVDETGSIAMGKLIWSDRAWTELFFGDPSDAGDADQKNGAENSWEELTGLDTNALRSVEEHLQFSRVTLTFGWSSVVGRLCVLGVEW</sequence>
<evidence type="ECO:0000313" key="3">
    <source>
        <dbReference type="Proteomes" id="UP001285441"/>
    </source>
</evidence>
<dbReference type="EMBL" id="JAULSW010000006">
    <property type="protein sequence ID" value="KAK3378101.1"/>
    <property type="molecule type" value="Genomic_DNA"/>
</dbReference>
<dbReference type="GO" id="GO:0003697">
    <property type="term" value="F:single-stranded DNA binding"/>
    <property type="evidence" value="ECO:0007669"/>
    <property type="project" value="TreeGrafter"/>
</dbReference>
<accession>A0AAE0NBY9</accession>
<proteinExistence type="predicted"/>
<protein>
    <submittedName>
        <fullName evidence="2">Uncharacterized protein</fullName>
    </submittedName>
</protein>
<dbReference type="InterPro" id="IPR052469">
    <property type="entry name" value="MEIOB"/>
</dbReference>
<dbReference type="GO" id="GO:0008310">
    <property type="term" value="F:single-stranded DNA 3'-5' DNA exonuclease activity"/>
    <property type="evidence" value="ECO:0007669"/>
    <property type="project" value="TreeGrafter"/>
</dbReference>
<dbReference type="AlphaFoldDB" id="A0AAE0NBY9"/>
<comment type="caution">
    <text evidence="2">The sequence shown here is derived from an EMBL/GenBank/DDBJ whole genome shotgun (WGS) entry which is preliminary data.</text>
</comment>
<organism evidence="2 3">
    <name type="scientific">Podospora didyma</name>
    <dbReference type="NCBI Taxonomy" id="330526"/>
    <lineage>
        <taxon>Eukaryota</taxon>
        <taxon>Fungi</taxon>
        <taxon>Dikarya</taxon>
        <taxon>Ascomycota</taxon>
        <taxon>Pezizomycotina</taxon>
        <taxon>Sordariomycetes</taxon>
        <taxon>Sordariomycetidae</taxon>
        <taxon>Sordariales</taxon>
        <taxon>Podosporaceae</taxon>
        <taxon>Podospora</taxon>
    </lineage>
</organism>
<reference evidence="2" key="1">
    <citation type="journal article" date="2023" name="Mol. Phylogenet. Evol.">
        <title>Genome-scale phylogeny and comparative genomics of the fungal order Sordariales.</title>
        <authorList>
            <person name="Hensen N."/>
            <person name="Bonometti L."/>
            <person name="Westerberg I."/>
            <person name="Brannstrom I.O."/>
            <person name="Guillou S."/>
            <person name="Cros-Aarteil S."/>
            <person name="Calhoun S."/>
            <person name="Haridas S."/>
            <person name="Kuo A."/>
            <person name="Mondo S."/>
            <person name="Pangilinan J."/>
            <person name="Riley R."/>
            <person name="LaButti K."/>
            <person name="Andreopoulos B."/>
            <person name="Lipzen A."/>
            <person name="Chen C."/>
            <person name="Yan M."/>
            <person name="Daum C."/>
            <person name="Ng V."/>
            <person name="Clum A."/>
            <person name="Steindorff A."/>
            <person name="Ohm R.A."/>
            <person name="Martin F."/>
            <person name="Silar P."/>
            <person name="Natvig D.O."/>
            <person name="Lalanne C."/>
            <person name="Gautier V."/>
            <person name="Ament-Velasquez S.L."/>
            <person name="Kruys A."/>
            <person name="Hutchinson M.I."/>
            <person name="Powell A.J."/>
            <person name="Barry K."/>
            <person name="Miller A.N."/>
            <person name="Grigoriev I.V."/>
            <person name="Debuchy R."/>
            <person name="Gladieux P."/>
            <person name="Hiltunen Thoren M."/>
            <person name="Johannesson H."/>
        </authorList>
    </citation>
    <scope>NUCLEOTIDE SEQUENCE</scope>
    <source>
        <strain evidence="2">CBS 232.78</strain>
    </source>
</reference>
<dbReference type="GO" id="GO:0000712">
    <property type="term" value="P:resolution of meiotic recombination intermediates"/>
    <property type="evidence" value="ECO:0007669"/>
    <property type="project" value="TreeGrafter"/>
</dbReference>
<dbReference type="InterPro" id="IPR012340">
    <property type="entry name" value="NA-bd_OB-fold"/>
</dbReference>